<dbReference type="InterPro" id="IPR052192">
    <property type="entry name" value="Insect_Ionotropic_Sensory_Rcpt"/>
</dbReference>
<name>A0AAV2QVM1_MEGNR</name>
<dbReference type="EMBL" id="CAXKWB010010760">
    <property type="protein sequence ID" value="CAL4099142.1"/>
    <property type="molecule type" value="Genomic_DNA"/>
</dbReference>
<evidence type="ECO:0000256" key="4">
    <source>
        <dbReference type="ARBA" id="ARBA00022989"/>
    </source>
</evidence>
<protein>
    <submittedName>
        <fullName evidence="9">Uncharacterized protein</fullName>
    </submittedName>
</protein>
<evidence type="ECO:0000256" key="2">
    <source>
        <dbReference type="ARBA" id="ARBA00022475"/>
    </source>
</evidence>
<evidence type="ECO:0000256" key="3">
    <source>
        <dbReference type="ARBA" id="ARBA00022692"/>
    </source>
</evidence>
<keyword evidence="3 8" id="KW-0812">Transmembrane</keyword>
<evidence type="ECO:0000256" key="5">
    <source>
        <dbReference type="ARBA" id="ARBA00023136"/>
    </source>
</evidence>
<accession>A0AAV2QVM1</accession>
<keyword evidence="7" id="KW-0325">Glycoprotein</keyword>
<dbReference type="SUPFAM" id="SSF53850">
    <property type="entry name" value="Periplasmic binding protein-like II"/>
    <property type="match status" value="1"/>
</dbReference>
<sequence length="126" mass="14416">MIDPKFLWFASETNALYRIRERGQENFYNGKDTFYNHGLGFAVTSGAPFKHNFDKIILQLIESGLVDKWKQEELNKAPKPRVKDTDSIFAINIEMSQAAFFILIMGFTVAAIVLIIEIITGQLEKK</sequence>
<evidence type="ECO:0000313" key="9">
    <source>
        <dbReference type="EMBL" id="CAL4099142.1"/>
    </source>
</evidence>
<keyword evidence="4 8" id="KW-1133">Transmembrane helix</keyword>
<gene>
    <name evidence="9" type="ORF">MNOR_LOCUS16413</name>
</gene>
<dbReference type="AlphaFoldDB" id="A0AAV2QVM1"/>
<evidence type="ECO:0000256" key="8">
    <source>
        <dbReference type="SAM" id="Phobius"/>
    </source>
</evidence>
<dbReference type="GO" id="GO:0005886">
    <property type="term" value="C:plasma membrane"/>
    <property type="evidence" value="ECO:0007669"/>
    <property type="project" value="UniProtKB-SubCell"/>
</dbReference>
<evidence type="ECO:0000313" key="10">
    <source>
        <dbReference type="Proteomes" id="UP001497623"/>
    </source>
</evidence>
<dbReference type="PANTHER" id="PTHR42643:SF24">
    <property type="entry name" value="IONOTROPIC RECEPTOR 60A"/>
    <property type="match status" value="1"/>
</dbReference>
<evidence type="ECO:0000256" key="1">
    <source>
        <dbReference type="ARBA" id="ARBA00004651"/>
    </source>
</evidence>
<feature type="transmembrane region" description="Helical" evidence="8">
    <location>
        <begin position="98"/>
        <end position="120"/>
    </location>
</feature>
<comment type="subcellular location">
    <subcellularLocation>
        <location evidence="1">Cell membrane</location>
        <topology evidence="1">Multi-pass membrane protein</topology>
    </subcellularLocation>
</comment>
<dbReference type="Proteomes" id="UP001497623">
    <property type="component" value="Unassembled WGS sequence"/>
</dbReference>
<evidence type="ECO:0000256" key="6">
    <source>
        <dbReference type="ARBA" id="ARBA00023170"/>
    </source>
</evidence>
<keyword evidence="6" id="KW-0675">Receptor</keyword>
<dbReference type="PANTHER" id="PTHR42643">
    <property type="entry name" value="IONOTROPIC RECEPTOR 20A-RELATED"/>
    <property type="match status" value="1"/>
</dbReference>
<keyword evidence="5 8" id="KW-0472">Membrane</keyword>
<keyword evidence="10" id="KW-1185">Reference proteome</keyword>
<evidence type="ECO:0000256" key="7">
    <source>
        <dbReference type="ARBA" id="ARBA00023180"/>
    </source>
</evidence>
<keyword evidence="2" id="KW-1003">Cell membrane</keyword>
<organism evidence="9 10">
    <name type="scientific">Meganyctiphanes norvegica</name>
    <name type="common">Northern krill</name>
    <name type="synonym">Thysanopoda norvegica</name>
    <dbReference type="NCBI Taxonomy" id="48144"/>
    <lineage>
        <taxon>Eukaryota</taxon>
        <taxon>Metazoa</taxon>
        <taxon>Ecdysozoa</taxon>
        <taxon>Arthropoda</taxon>
        <taxon>Crustacea</taxon>
        <taxon>Multicrustacea</taxon>
        <taxon>Malacostraca</taxon>
        <taxon>Eumalacostraca</taxon>
        <taxon>Eucarida</taxon>
        <taxon>Euphausiacea</taxon>
        <taxon>Euphausiidae</taxon>
        <taxon>Meganyctiphanes</taxon>
    </lineage>
</organism>
<comment type="caution">
    <text evidence="9">The sequence shown here is derived from an EMBL/GenBank/DDBJ whole genome shotgun (WGS) entry which is preliminary data.</text>
</comment>
<reference evidence="9 10" key="1">
    <citation type="submission" date="2024-05" db="EMBL/GenBank/DDBJ databases">
        <authorList>
            <person name="Wallberg A."/>
        </authorList>
    </citation>
    <scope>NUCLEOTIDE SEQUENCE [LARGE SCALE GENOMIC DNA]</scope>
</reference>
<proteinExistence type="predicted"/>